<geneLocation type="mitochondrion" evidence="20"/>
<reference evidence="20" key="1">
    <citation type="submission" date="2018-05" db="EMBL/GenBank/DDBJ databases">
        <authorList>
            <person name="Huang Y."/>
            <person name="Qin D."/>
        </authorList>
    </citation>
    <scope>NUCLEOTIDE SEQUENCE</scope>
</reference>
<evidence type="ECO:0000256" key="9">
    <source>
        <dbReference type="ARBA" id="ARBA00022967"/>
    </source>
</evidence>
<keyword evidence="8 17" id="KW-0812">Transmembrane</keyword>
<keyword evidence="12 17" id="KW-0520">NAD</keyword>
<evidence type="ECO:0000256" key="2">
    <source>
        <dbReference type="ARBA" id="ARBA00004225"/>
    </source>
</evidence>
<evidence type="ECO:0000313" key="20">
    <source>
        <dbReference type="EMBL" id="QBZ37986.1"/>
    </source>
</evidence>
<keyword evidence="10 17" id="KW-0249">Electron transport</keyword>
<evidence type="ECO:0000256" key="11">
    <source>
        <dbReference type="ARBA" id="ARBA00022989"/>
    </source>
</evidence>
<comment type="similarity">
    <text evidence="3 17">Belongs to the complex I subunit 4 family.</text>
</comment>
<evidence type="ECO:0000256" key="7">
    <source>
        <dbReference type="ARBA" id="ARBA00022660"/>
    </source>
</evidence>
<dbReference type="InterPro" id="IPR001750">
    <property type="entry name" value="ND/Mrp_TM"/>
</dbReference>
<organism evidence="20">
    <name type="scientific">Chloriona tateyamana</name>
    <dbReference type="NCBI Taxonomy" id="2566016"/>
    <lineage>
        <taxon>Eukaryota</taxon>
        <taxon>Metazoa</taxon>
        <taxon>Ecdysozoa</taxon>
        <taxon>Arthropoda</taxon>
        <taxon>Hexapoda</taxon>
        <taxon>Insecta</taxon>
        <taxon>Pterygota</taxon>
        <taxon>Neoptera</taxon>
        <taxon>Paraneoptera</taxon>
        <taxon>Hemiptera</taxon>
        <taxon>Auchenorrhyncha</taxon>
        <taxon>Fulgoroidea</taxon>
        <taxon>Delphacidae</taxon>
        <taxon>Delphacinae</taxon>
        <taxon>Chloriona</taxon>
    </lineage>
</organism>
<feature type="transmembrane region" description="Helical" evidence="17">
    <location>
        <begin position="110"/>
        <end position="128"/>
    </location>
</feature>
<dbReference type="EC" id="7.1.1.2" evidence="4 17"/>
<evidence type="ECO:0000256" key="3">
    <source>
        <dbReference type="ARBA" id="ARBA00009025"/>
    </source>
</evidence>
<feature type="transmembrane region" description="Helical" evidence="17">
    <location>
        <begin position="376"/>
        <end position="397"/>
    </location>
</feature>
<dbReference type="GO" id="GO:0003954">
    <property type="term" value="F:NADH dehydrogenase activity"/>
    <property type="evidence" value="ECO:0007669"/>
    <property type="project" value="TreeGrafter"/>
</dbReference>
<feature type="transmembrane region" description="Helical" evidence="17">
    <location>
        <begin position="239"/>
        <end position="261"/>
    </location>
</feature>
<keyword evidence="6 17" id="KW-0813">Transport</keyword>
<dbReference type="GO" id="GO:0008137">
    <property type="term" value="F:NADH dehydrogenase (ubiquinone) activity"/>
    <property type="evidence" value="ECO:0007669"/>
    <property type="project" value="UniProtKB-UniRule"/>
</dbReference>
<comment type="function">
    <text evidence="1">Core subunit of the mitochondrial membrane respiratory chain NADH dehydrogenase (Complex I) that is believed to belong to the minimal assembly required for catalysis. Complex I functions in the transfer of electrons from NADH to the respiratory chain. The immediate electron acceptor for the enzyme is believed to be ubiquinone.</text>
</comment>
<keyword evidence="15 17" id="KW-0472">Membrane</keyword>
<dbReference type="GeneID" id="62618640"/>
<dbReference type="PANTHER" id="PTHR43507">
    <property type="entry name" value="NADH-UBIQUINONE OXIDOREDUCTASE CHAIN 4"/>
    <property type="match status" value="1"/>
</dbReference>
<accession>A0A7S4YYP3</accession>
<feature type="transmembrane region" description="Helical" evidence="17">
    <location>
        <begin position="206"/>
        <end position="227"/>
    </location>
</feature>
<comment type="catalytic activity">
    <reaction evidence="16 17">
        <text>a ubiquinone + NADH + 5 H(+)(in) = a ubiquinol + NAD(+) + 4 H(+)(out)</text>
        <dbReference type="Rhea" id="RHEA:29091"/>
        <dbReference type="Rhea" id="RHEA-COMP:9565"/>
        <dbReference type="Rhea" id="RHEA-COMP:9566"/>
        <dbReference type="ChEBI" id="CHEBI:15378"/>
        <dbReference type="ChEBI" id="CHEBI:16389"/>
        <dbReference type="ChEBI" id="CHEBI:17976"/>
        <dbReference type="ChEBI" id="CHEBI:57540"/>
        <dbReference type="ChEBI" id="CHEBI:57945"/>
        <dbReference type="EC" id="7.1.1.2"/>
    </reaction>
</comment>
<dbReference type="GO" id="GO:0042773">
    <property type="term" value="P:ATP synthesis coupled electron transport"/>
    <property type="evidence" value="ECO:0007669"/>
    <property type="project" value="InterPro"/>
</dbReference>
<dbReference type="RefSeq" id="YP_009987526.1">
    <property type="nucleotide sequence ID" value="NC_052691.1"/>
</dbReference>
<dbReference type="GO" id="GO:0031966">
    <property type="term" value="C:mitochondrial membrane"/>
    <property type="evidence" value="ECO:0007669"/>
    <property type="project" value="UniProtKB-SubCell"/>
</dbReference>
<evidence type="ECO:0000256" key="13">
    <source>
        <dbReference type="ARBA" id="ARBA00023075"/>
    </source>
</evidence>
<evidence type="ECO:0000259" key="19">
    <source>
        <dbReference type="Pfam" id="PF01059"/>
    </source>
</evidence>
<feature type="transmembrane region" description="Helical" evidence="17">
    <location>
        <begin position="140"/>
        <end position="164"/>
    </location>
</feature>
<evidence type="ECO:0000256" key="6">
    <source>
        <dbReference type="ARBA" id="ARBA00022448"/>
    </source>
</evidence>
<reference evidence="20" key="2">
    <citation type="journal article" date="2020" name="Genomics">
        <title>Contribution to the mitogenome diversity in Delphacinae: Phylogenetic and ecological implications.</title>
        <authorList>
            <person name="Huang Y.-X."/>
            <person name="Ren F.-J."/>
            <person name="Bartlett C.R."/>
            <person name="Wei Y.-S."/>
            <person name="Qin D.-Z."/>
        </authorList>
    </citation>
    <scope>NUCLEOTIDE SEQUENCE</scope>
</reference>
<keyword evidence="7 17" id="KW-0679">Respiratory chain</keyword>
<keyword evidence="11 17" id="KW-1133">Transmembrane helix</keyword>
<gene>
    <name evidence="20" type="primary">ND4</name>
</gene>
<name>A0A7S4YYP3_9HEMI</name>
<dbReference type="CTD" id="4538"/>
<dbReference type="InterPro" id="IPR003918">
    <property type="entry name" value="NADH_UbQ_OxRdtase"/>
</dbReference>
<dbReference type="PRINTS" id="PR01437">
    <property type="entry name" value="NUOXDRDTASE4"/>
</dbReference>
<evidence type="ECO:0000256" key="16">
    <source>
        <dbReference type="ARBA" id="ARBA00049551"/>
    </source>
</evidence>
<evidence type="ECO:0000256" key="17">
    <source>
        <dbReference type="RuleBase" id="RU003297"/>
    </source>
</evidence>
<feature type="transmembrane region" description="Helical" evidence="17">
    <location>
        <begin position="85"/>
        <end position="104"/>
    </location>
</feature>
<evidence type="ECO:0000259" key="18">
    <source>
        <dbReference type="Pfam" id="PF00361"/>
    </source>
</evidence>
<evidence type="ECO:0000256" key="15">
    <source>
        <dbReference type="ARBA" id="ARBA00023136"/>
    </source>
</evidence>
<feature type="transmembrane region" description="Helical" evidence="17">
    <location>
        <begin position="56"/>
        <end position="73"/>
    </location>
</feature>
<evidence type="ECO:0000256" key="5">
    <source>
        <dbReference type="ARBA" id="ARBA00021006"/>
    </source>
</evidence>
<sequence length="438" mass="50782">MLSLILSIFFLIPFSFNMSLYVLILFLFILNFYFIFFFGFYDFFSYVSLNMGLDKYSFYMIMLTFWLMILMTYSSLNLNKLYFSYLKLMIFIMVFFLLVCFISLDYFTFYIYFECSVLPVFILIYGWGYQPERVFSSLYFFFYTLFSSLPLFLSILSLNSSLGFFYFGVEFVSGNFYLFFFFIFSFLVSLPMFFFHLWLPKAHVEAPLAGSMILAGVLLKLGGYGLIRVSFMFLSLLNLYSFIFISVSLMGSFYVSLFCFLQADLKVLVAYSSVSHMGLVLSGVMSLSSYGYMGSLYLMVSHGLVSSGLFYLVGCLYDRLGSRSLFLMSGLLSFSPSMVMFFFLLIVSNMSCPPSLNLVSEVFICFSLIKWHCLTLVYIFLSLFFSACAMISFFSYISHGVNSGLLKSMDLGLVREFFVMTMHLVPLYMFVLNLDFFI</sequence>
<protein>
    <recommendedName>
        <fullName evidence="5 17">NADH-ubiquinone oxidoreductase chain 4</fullName>
        <ecNumber evidence="4 17">7.1.1.2</ecNumber>
    </recommendedName>
</protein>
<proteinExistence type="inferred from homology"/>
<feature type="domain" description="NADH:ubiquinone oxidoreductase chain 4 N-terminal" evidence="19">
    <location>
        <begin position="1"/>
        <end position="100"/>
    </location>
</feature>
<keyword evidence="9" id="KW-1278">Translocase</keyword>
<dbReference type="Pfam" id="PF00361">
    <property type="entry name" value="Proton_antipo_M"/>
    <property type="match status" value="1"/>
</dbReference>
<comment type="subcellular location">
    <subcellularLocation>
        <location evidence="2 17">Mitochondrion membrane</location>
        <topology evidence="2 17">Multi-pass membrane protein</topology>
    </subcellularLocation>
</comment>
<feature type="transmembrane region" description="Helical" evidence="17">
    <location>
        <begin position="20"/>
        <end position="44"/>
    </location>
</feature>
<dbReference type="EMBL" id="MH293458">
    <property type="protein sequence ID" value="QBZ37986.1"/>
    <property type="molecule type" value="Genomic_DNA"/>
</dbReference>
<dbReference type="GO" id="GO:0015990">
    <property type="term" value="P:electron transport coupled proton transport"/>
    <property type="evidence" value="ECO:0007669"/>
    <property type="project" value="TreeGrafter"/>
</dbReference>
<dbReference type="GO" id="GO:0048039">
    <property type="term" value="F:ubiquinone binding"/>
    <property type="evidence" value="ECO:0007669"/>
    <property type="project" value="TreeGrafter"/>
</dbReference>
<feature type="transmembrane region" description="Helical" evidence="17">
    <location>
        <begin position="268"/>
        <end position="290"/>
    </location>
</feature>
<evidence type="ECO:0000256" key="12">
    <source>
        <dbReference type="ARBA" id="ARBA00023027"/>
    </source>
</evidence>
<dbReference type="PANTHER" id="PTHR43507:SF20">
    <property type="entry name" value="NADH-UBIQUINONE OXIDOREDUCTASE CHAIN 4"/>
    <property type="match status" value="1"/>
</dbReference>
<evidence type="ECO:0000256" key="1">
    <source>
        <dbReference type="ARBA" id="ARBA00003257"/>
    </source>
</evidence>
<dbReference type="InterPro" id="IPR000260">
    <property type="entry name" value="NADH4_N"/>
</dbReference>
<dbReference type="AlphaFoldDB" id="A0A7S4YYP3"/>
<dbReference type="Pfam" id="PF01059">
    <property type="entry name" value="Oxidored_q5_N"/>
    <property type="match status" value="1"/>
</dbReference>
<feature type="transmembrane region" description="Helical" evidence="17">
    <location>
        <begin position="417"/>
        <end position="437"/>
    </location>
</feature>
<keyword evidence="14 17" id="KW-0496">Mitochondrion</keyword>
<feature type="transmembrane region" description="Helical" evidence="17">
    <location>
        <begin position="325"/>
        <end position="347"/>
    </location>
</feature>
<evidence type="ECO:0000256" key="10">
    <source>
        <dbReference type="ARBA" id="ARBA00022982"/>
    </source>
</evidence>
<evidence type="ECO:0000256" key="8">
    <source>
        <dbReference type="ARBA" id="ARBA00022692"/>
    </source>
</evidence>
<comment type="function">
    <text evidence="17">Core subunit of the mitochondrial membrane respiratory chain NADH dehydrogenase (Complex I) which catalyzes electron transfer from NADH through the respiratory chain, using ubiquinone as an electron acceptor. Essential for the catalytic activity and assembly of complex I.</text>
</comment>
<feature type="domain" description="NADH:quinone oxidoreductase/Mrp antiporter transmembrane" evidence="18">
    <location>
        <begin position="104"/>
        <end position="383"/>
    </location>
</feature>
<keyword evidence="13 17" id="KW-0830">Ubiquinone</keyword>
<feature type="transmembrane region" description="Helical" evidence="17">
    <location>
        <begin position="296"/>
        <end position="313"/>
    </location>
</feature>
<evidence type="ECO:0000256" key="14">
    <source>
        <dbReference type="ARBA" id="ARBA00023128"/>
    </source>
</evidence>
<evidence type="ECO:0000256" key="4">
    <source>
        <dbReference type="ARBA" id="ARBA00012944"/>
    </source>
</evidence>
<feature type="transmembrane region" description="Helical" evidence="17">
    <location>
        <begin position="176"/>
        <end position="199"/>
    </location>
</feature>